<dbReference type="Gene3D" id="3.60.10.10">
    <property type="entry name" value="Endonuclease/exonuclease/phosphatase"/>
    <property type="match status" value="1"/>
</dbReference>
<sequence length="381" mass="40046">MRPALRLRVRRFLATLLALPLALLVGTATGAVAAPPSAAQAMPGRHLEGMTRNLYLGADLTPLVSAKTPDAVQMAIGAILGQVVASDPPKRMAWVADEIAAQRPDLVGLQEAALWHIQTPAGGTITYDFTQLVIDALAAQGLHYRVAVTQTNFDSAVQLAGAPLPARFADRDVILVNADAGTPEVRVLDKGAAHYASQLVFPTLLGAVDFARGYVYVDVKSWGRTWRFVNTHFEAYPGFGPMPHDYTSDQARELLSVLPAGMPTVIAGDLNSRRDNPLLQGAAVLMDEGGFADAWTGLHPGDPGYTCCRAGNLAGGELDERIDYVVTRGDVVPTSAARVGVEPVAATAPRWPSDHAGVVAGIAVGPQPKGVGTGLLVGSRS</sequence>
<keyword evidence="8" id="KW-0234">DNA repair</keyword>
<evidence type="ECO:0000256" key="4">
    <source>
        <dbReference type="ARBA" id="ARBA00022723"/>
    </source>
</evidence>
<accession>W9GR91</accession>
<evidence type="ECO:0000313" key="12">
    <source>
        <dbReference type="Proteomes" id="UP000019494"/>
    </source>
</evidence>
<comment type="cofactor">
    <cofactor evidence="1">
        <name>Mn(2+)</name>
        <dbReference type="ChEBI" id="CHEBI:29035"/>
    </cofactor>
</comment>
<dbReference type="OrthoDB" id="9793162at2"/>
<dbReference type="GO" id="GO:0003697">
    <property type="term" value="F:single-stranded DNA binding"/>
    <property type="evidence" value="ECO:0007669"/>
    <property type="project" value="TreeGrafter"/>
</dbReference>
<feature type="signal peptide" evidence="9">
    <location>
        <begin position="1"/>
        <end position="33"/>
    </location>
</feature>
<comment type="caution">
    <text evidence="11">The sequence shown here is derived from an EMBL/GenBank/DDBJ whole genome shotgun (WGS) entry which is preliminary data.</text>
</comment>
<dbReference type="RefSeq" id="WP_051518351.1">
    <property type="nucleotide sequence ID" value="NZ_AWQS01000049.1"/>
</dbReference>
<keyword evidence="11" id="KW-0255">Endonuclease</keyword>
<evidence type="ECO:0000313" key="11">
    <source>
        <dbReference type="EMBL" id="EWT06404.1"/>
    </source>
</evidence>
<dbReference type="PANTHER" id="PTHR15822:SF4">
    <property type="entry name" value="TYROSYL-DNA PHOSPHODIESTERASE 2"/>
    <property type="match status" value="1"/>
</dbReference>
<evidence type="ECO:0000256" key="9">
    <source>
        <dbReference type="SAM" id="SignalP"/>
    </source>
</evidence>
<evidence type="ECO:0000256" key="1">
    <source>
        <dbReference type="ARBA" id="ARBA00001936"/>
    </source>
</evidence>
<dbReference type="EMBL" id="AWQS01000049">
    <property type="protein sequence ID" value="EWT06404.1"/>
    <property type="molecule type" value="Genomic_DNA"/>
</dbReference>
<dbReference type="GO" id="GO:0070260">
    <property type="term" value="F:5'-tyrosyl-DNA phosphodiesterase activity"/>
    <property type="evidence" value="ECO:0007669"/>
    <property type="project" value="TreeGrafter"/>
</dbReference>
<proteinExistence type="predicted"/>
<feature type="chain" id="PRO_5004920519" evidence="9">
    <location>
        <begin position="34"/>
        <end position="381"/>
    </location>
</feature>
<keyword evidence="5" id="KW-0227">DNA damage</keyword>
<dbReference type="AlphaFoldDB" id="W9GR91"/>
<dbReference type="SUPFAM" id="SSF56219">
    <property type="entry name" value="DNase I-like"/>
    <property type="match status" value="1"/>
</dbReference>
<dbReference type="GO" id="GO:0005737">
    <property type="term" value="C:cytoplasm"/>
    <property type="evidence" value="ECO:0007669"/>
    <property type="project" value="TreeGrafter"/>
</dbReference>
<dbReference type="InterPro" id="IPR051547">
    <property type="entry name" value="TDP2-like"/>
</dbReference>
<dbReference type="GO" id="GO:0004519">
    <property type="term" value="F:endonuclease activity"/>
    <property type="evidence" value="ECO:0007669"/>
    <property type="project" value="UniProtKB-KW"/>
</dbReference>
<feature type="domain" description="Endonuclease/exonuclease/phosphatase" evidence="10">
    <location>
        <begin position="91"/>
        <end position="355"/>
    </location>
</feature>
<keyword evidence="4" id="KW-0479">Metal-binding</keyword>
<keyword evidence="9" id="KW-0732">Signal</keyword>
<keyword evidence="3" id="KW-0540">Nuclease</keyword>
<keyword evidence="12" id="KW-1185">Reference proteome</keyword>
<dbReference type="PANTHER" id="PTHR15822">
    <property type="entry name" value="TRAF AND TNF RECEPTOR-ASSOCIATED PROTEIN"/>
    <property type="match status" value="1"/>
</dbReference>
<dbReference type="InterPro" id="IPR036691">
    <property type="entry name" value="Endo/exonu/phosph_ase_sf"/>
</dbReference>
<dbReference type="Pfam" id="PF03372">
    <property type="entry name" value="Exo_endo_phos"/>
    <property type="match status" value="1"/>
</dbReference>
<evidence type="ECO:0000256" key="6">
    <source>
        <dbReference type="ARBA" id="ARBA00022801"/>
    </source>
</evidence>
<protein>
    <submittedName>
        <fullName evidence="11">Endonuclease</fullName>
    </submittedName>
</protein>
<dbReference type="GO" id="GO:0006302">
    <property type="term" value="P:double-strand break repair"/>
    <property type="evidence" value="ECO:0007669"/>
    <property type="project" value="TreeGrafter"/>
</dbReference>
<evidence type="ECO:0000256" key="5">
    <source>
        <dbReference type="ARBA" id="ARBA00022763"/>
    </source>
</evidence>
<dbReference type="Proteomes" id="UP000019494">
    <property type="component" value="Unassembled WGS sequence"/>
</dbReference>
<dbReference type="PATRIC" id="fig|584657.3.peg.1656"/>
<organism evidence="11 12">
    <name type="scientific">Intrasporangium chromatireducens Q5-1</name>
    <dbReference type="NCBI Taxonomy" id="584657"/>
    <lineage>
        <taxon>Bacteria</taxon>
        <taxon>Bacillati</taxon>
        <taxon>Actinomycetota</taxon>
        <taxon>Actinomycetes</taxon>
        <taxon>Micrococcales</taxon>
        <taxon>Intrasporangiaceae</taxon>
        <taxon>Intrasporangium</taxon>
    </lineage>
</organism>
<gene>
    <name evidence="11" type="ORF">N864_21610</name>
</gene>
<reference evidence="12" key="1">
    <citation type="submission" date="2013-08" db="EMBL/GenBank/DDBJ databases">
        <title>Intrasporangium oryzae NRRL B-24470.</title>
        <authorList>
            <person name="Liu H."/>
            <person name="Wang G."/>
        </authorList>
    </citation>
    <scope>NUCLEOTIDE SEQUENCE [LARGE SCALE GENOMIC DNA]</scope>
    <source>
        <strain evidence="12">Q5-1</strain>
    </source>
</reference>
<evidence type="ECO:0000256" key="8">
    <source>
        <dbReference type="ARBA" id="ARBA00023204"/>
    </source>
</evidence>
<keyword evidence="7" id="KW-0460">Magnesium</keyword>
<evidence type="ECO:0000256" key="2">
    <source>
        <dbReference type="ARBA" id="ARBA00001946"/>
    </source>
</evidence>
<evidence type="ECO:0000256" key="3">
    <source>
        <dbReference type="ARBA" id="ARBA00022722"/>
    </source>
</evidence>
<name>W9GR91_9MICO</name>
<evidence type="ECO:0000256" key="7">
    <source>
        <dbReference type="ARBA" id="ARBA00022842"/>
    </source>
</evidence>
<comment type="cofactor">
    <cofactor evidence="2">
        <name>Mg(2+)</name>
        <dbReference type="ChEBI" id="CHEBI:18420"/>
    </cofactor>
</comment>
<dbReference type="InterPro" id="IPR005135">
    <property type="entry name" value="Endo/exonuclease/phosphatase"/>
</dbReference>
<dbReference type="GO" id="GO:0046872">
    <property type="term" value="F:metal ion binding"/>
    <property type="evidence" value="ECO:0007669"/>
    <property type="project" value="UniProtKB-KW"/>
</dbReference>
<evidence type="ECO:0000259" key="10">
    <source>
        <dbReference type="Pfam" id="PF03372"/>
    </source>
</evidence>
<keyword evidence="6" id="KW-0378">Hydrolase</keyword>